<dbReference type="PROSITE" id="PS00012">
    <property type="entry name" value="PHOSPHOPANTETHEINE"/>
    <property type="match status" value="1"/>
</dbReference>
<dbReference type="UniPathway" id="UPA00792"/>
<evidence type="ECO:0000256" key="9">
    <source>
        <dbReference type="ARBA" id="ARBA00022840"/>
    </source>
</evidence>
<evidence type="ECO:0000313" key="15">
    <source>
        <dbReference type="Proteomes" id="UP000800094"/>
    </source>
</evidence>
<dbReference type="GO" id="GO:0031177">
    <property type="term" value="F:phosphopantetheine binding"/>
    <property type="evidence" value="ECO:0007669"/>
    <property type="project" value="InterPro"/>
</dbReference>
<dbReference type="RefSeq" id="XP_033688743.1">
    <property type="nucleotide sequence ID" value="XM_033832863.1"/>
</dbReference>
<dbReference type="SUPFAM" id="SSF52540">
    <property type="entry name" value="P-loop containing nucleoside triphosphate hydrolases"/>
    <property type="match status" value="1"/>
</dbReference>
<evidence type="ECO:0000256" key="7">
    <source>
        <dbReference type="ARBA" id="ARBA00022741"/>
    </source>
</evidence>
<dbReference type="InterPro" id="IPR020806">
    <property type="entry name" value="PKS_PP-bd"/>
</dbReference>
<dbReference type="OrthoDB" id="429813at2759"/>
<dbReference type="Pfam" id="PF00550">
    <property type="entry name" value="PP-binding"/>
    <property type="match status" value="1"/>
</dbReference>
<feature type="region of interest" description="Disordered" evidence="12">
    <location>
        <begin position="1"/>
        <end position="33"/>
    </location>
</feature>
<dbReference type="Gene3D" id="3.40.50.12780">
    <property type="entry name" value="N-terminal domain of ligase-like"/>
    <property type="match status" value="1"/>
</dbReference>
<dbReference type="SUPFAM" id="SSF56801">
    <property type="entry name" value="Acetyl-CoA synthetase-like"/>
    <property type="match status" value="1"/>
</dbReference>
<evidence type="ECO:0000256" key="4">
    <source>
        <dbReference type="ARBA" id="ARBA00022450"/>
    </source>
</evidence>
<evidence type="ECO:0000256" key="6">
    <source>
        <dbReference type="ARBA" id="ARBA00022679"/>
    </source>
</evidence>
<dbReference type="Gene3D" id="3.40.50.720">
    <property type="entry name" value="NAD(P)-binding Rossmann-like Domain"/>
    <property type="match status" value="1"/>
</dbReference>
<dbReference type="InterPro" id="IPR036736">
    <property type="entry name" value="ACP-like_sf"/>
</dbReference>
<dbReference type="Pfam" id="PF00501">
    <property type="entry name" value="AMP-binding"/>
    <property type="match status" value="1"/>
</dbReference>
<evidence type="ECO:0000256" key="2">
    <source>
        <dbReference type="ARBA" id="ARBA00008420"/>
    </source>
</evidence>
<evidence type="ECO:0000256" key="8">
    <source>
        <dbReference type="ARBA" id="ARBA00022777"/>
    </source>
</evidence>
<dbReference type="GeneID" id="54586193"/>
<organism evidence="14 15">
    <name type="scientific">Trematosphaeria pertusa</name>
    <dbReference type="NCBI Taxonomy" id="390896"/>
    <lineage>
        <taxon>Eukaryota</taxon>
        <taxon>Fungi</taxon>
        <taxon>Dikarya</taxon>
        <taxon>Ascomycota</taxon>
        <taxon>Pezizomycotina</taxon>
        <taxon>Dothideomycetes</taxon>
        <taxon>Pleosporomycetidae</taxon>
        <taxon>Pleosporales</taxon>
        <taxon>Massarineae</taxon>
        <taxon>Trematosphaeriaceae</taxon>
        <taxon>Trematosphaeria</taxon>
    </lineage>
</organism>
<dbReference type="InterPro" id="IPR042099">
    <property type="entry name" value="ANL_N_sf"/>
</dbReference>
<evidence type="ECO:0000256" key="1">
    <source>
        <dbReference type="ARBA" id="ARBA00004875"/>
    </source>
</evidence>
<dbReference type="CDD" id="cd02021">
    <property type="entry name" value="GntK"/>
    <property type="match status" value="1"/>
</dbReference>
<dbReference type="SUPFAM" id="SSF51735">
    <property type="entry name" value="NAD(P)-binding Rossmann-fold domains"/>
    <property type="match status" value="1"/>
</dbReference>
<dbReference type="InterPro" id="IPR006001">
    <property type="entry name" value="Therm_gnt_kin"/>
</dbReference>
<evidence type="ECO:0000256" key="10">
    <source>
        <dbReference type="ARBA" id="ARBA00029835"/>
    </source>
</evidence>
<keyword evidence="9" id="KW-0067">ATP-binding</keyword>
<accession>A0A6A6ITQ6</accession>
<keyword evidence="4" id="KW-0596">Phosphopantetheine</keyword>
<dbReference type="InterPro" id="IPR027417">
    <property type="entry name" value="P-loop_NTPase"/>
</dbReference>
<evidence type="ECO:0000256" key="11">
    <source>
        <dbReference type="ARBA" id="ARBA00048090"/>
    </source>
</evidence>
<feature type="compositionally biased region" description="Low complexity" evidence="12">
    <location>
        <begin position="1"/>
        <end position="15"/>
    </location>
</feature>
<dbReference type="InterPro" id="IPR009081">
    <property type="entry name" value="PP-bd_ACP"/>
</dbReference>
<dbReference type="EMBL" id="ML987191">
    <property type="protein sequence ID" value="KAF2253739.1"/>
    <property type="molecule type" value="Genomic_DNA"/>
</dbReference>
<keyword evidence="5" id="KW-0597">Phosphoprotein</keyword>
<comment type="similarity">
    <text evidence="2">Belongs to the gluconokinase GntK/GntV family.</text>
</comment>
<evidence type="ECO:0000256" key="5">
    <source>
        <dbReference type="ARBA" id="ARBA00022553"/>
    </source>
</evidence>
<dbReference type="GO" id="GO:0046316">
    <property type="term" value="F:gluconokinase activity"/>
    <property type="evidence" value="ECO:0007669"/>
    <property type="project" value="UniProtKB-EC"/>
</dbReference>
<dbReference type="Pfam" id="PF23562">
    <property type="entry name" value="AMP-binding_C_3"/>
    <property type="match status" value="1"/>
</dbReference>
<dbReference type="PROSITE" id="PS50075">
    <property type="entry name" value="CARRIER"/>
    <property type="match status" value="1"/>
</dbReference>
<keyword evidence="8" id="KW-0418">Kinase</keyword>
<keyword evidence="15" id="KW-1185">Reference proteome</keyword>
<dbReference type="InterPro" id="IPR000873">
    <property type="entry name" value="AMP-dep_synth/lig_dom"/>
</dbReference>
<evidence type="ECO:0000256" key="3">
    <source>
        <dbReference type="ARBA" id="ARBA00012054"/>
    </source>
</evidence>
<protein>
    <recommendedName>
        <fullName evidence="3">gluconokinase</fullName>
        <ecNumber evidence="3">2.7.1.12</ecNumber>
    </recommendedName>
    <alternativeName>
        <fullName evidence="10">Gluconate kinase</fullName>
    </alternativeName>
</protein>
<evidence type="ECO:0000259" key="13">
    <source>
        <dbReference type="PROSITE" id="PS50075"/>
    </source>
</evidence>
<keyword evidence="6" id="KW-0808">Transferase</keyword>
<dbReference type="SMART" id="SM00823">
    <property type="entry name" value="PKS_PP"/>
    <property type="match status" value="1"/>
</dbReference>
<gene>
    <name evidence="14" type="ORF">BU26DRAFT_561014</name>
</gene>
<dbReference type="EC" id="2.7.1.12" evidence="3"/>
<feature type="domain" description="Carrier" evidence="13">
    <location>
        <begin position="560"/>
        <end position="639"/>
    </location>
</feature>
<dbReference type="InterPro" id="IPR013120">
    <property type="entry name" value="FAR_NAD-bd"/>
</dbReference>
<sequence>MAPAQVAMPAPATQPSLKLSARQSGRETADDLNESSIRTVDALIRHRARTNAHATIVSYPSSGVEFVDYTMQQLDVFAYRTARHYQAWIPMRKNSETIPTTVALLGPSNFDYLITILALTKLGHTILFLSTRISEVAIRSLIATTGATFLLADTRYMKTAAEVKKSMEGLKIDRIAGSSVYDFPIEVHADTRLDYHLDQEIENLNNVYIIHSSSTGLPKPIYQPHRNAIANYATSMDLKAFITLPLYHNHGICNFFRAIYSGKSIHLYNADLPLTQSYLNRILRKHKFEIFYGVPYALKLLAETEEGIQLLKELKIVMYGGSPCPDTLGDLLVENGVNLVGHYGATEVGQLMTSFRPTGDKAWNYVRENDKLRPFLRWVPQGPNLFECTVTEGWPSKVASNRADGSYATKDLFEPHPSIPRAWKYIARLDDTIVLSNGEKFNPVMMEGRVRSHPAVTETTVFGSGRPYLGILIVPSPAVTGLLSDQIIDQIFPVIEEANQTVEAYARISRDMVKVLPHDCQFPRTDKGSIIRQAFYKRFDKEINDAYDQAATSNGDVKALSVPALEDFVRSIISRSVPEEKAVDRNTDLFSLGLDSLQSIQMRTEILKAVDIGSQKLGQNVVFEYPSIAALSAHLFGLRTGEAEEKVAIEDSMQSLVEKYGSFTPRSRTHSIVVTGATGSLGAHVVAQLAVRPDIANVYCLVRARSAEDASIRVRKSLVQRKVYHTLPLSARSKVIALPSDLSDPHLRLSSDVYRTVTHNLRSVIHCAWSVNFNLGLASFEKDCIAGVRHLLDLCHAVPSSQPASFDFCSSVSTVARCPSTHTPEVLPELEWAQNMGYAQSKLVAERLCMKAAETTGIRARVLRVGQIVADTVHGVWNATEGIPLMMQTALTVGALPRLQETPSWTPVDIVAKAISEIALSDARAIVANVTNAKTFDWTSDLLPALRMAGLQFDEVEPKEWVRQLRASNQDPLANPPVKLVDFFAAKYDRDSFPPSRTYETSIARSFSPSLDNAPALDCAFVAKFVRHFQATAWKQPSPTGPPTTRKRAIILAGPCGSGKASIAKALAARLDAPFVEGDTLHAAEAVSRMSNGTALLDSDRILLLDRVKRRILETLNERGRDTAVVACSALKKAYRDRLRGLREEGVEVQFVDLQQVEVEELKKRREEGTERYAGGEPAERSQTEMEMYEPPNAEETDVLPVDTGCRVARIVEEIEILLAL</sequence>
<evidence type="ECO:0000313" key="14">
    <source>
        <dbReference type="EMBL" id="KAF2253739.1"/>
    </source>
</evidence>
<comment type="catalytic activity">
    <reaction evidence="11">
        <text>D-gluconate + ATP = 6-phospho-D-gluconate + ADP + H(+)</text>
        <dbReference type="Rhea" id="RHEA:19433"/>
        <dbReference type="ChEBI" id="CHEBI:15378"/>
        <dbReference type="ChEBI" id="CHEBI:18391"/>
        <dbReference type="ChEBI" id="CHEBI:30616"/>
        <dbReference type="ChEBI" id="CHEBI:58759"/>
        <dbReference type="ChEBI" id="CHEBI:456216"/>
        <dbReference type="EC" id="2.7.1.12"/>
    </reaction>
</comment>
<dbReference type="GO" id="GO:0005975">
    <property type="term" value="P:carbohydrate metabolic process"/>
    <property type="evidence" value="ECO:0007669"/>
    <property type="project" value="InterPro"/>
</dbReference>
<dbReference type="Gene3D" id="1.10.1200.10">
    <property type="entry name" value="ACP-like"/>
    <property type="match status" value="1"/>
</dbReference>
<dbReference type="Proteomes" id="UP000800094">
    <property type="component" value="Unassembled WGS sequence"/>
</dbReference>
<dbReference type="InterPro" id="IPR051414">
    <property type="entry name" value="Adenylate-forming_Reductase"/>
</dbReference>
<comment type="pathway">
    <text evidence="1">Carbohydrate acid metabolism; D-gluconate degradation.</text>
</comment>
<dbReference type="AlphaFoldDB" id="A0A6A6ITQ6"/>
<proteinExistence type="inferred from homology"/>
<dbReference type="PANTHER" id="PTHR43439">
    <property type="entry name" value="PHENYLACETATE-COENZYME A LIGASE"/>
    <property type="match status" value="1"/>
</dbReference>
<reference evidence="14" key="1">
    <citation type="journal article" date="2020" name="Stud. Mycol.">
        <title>101 Dothideomycetes genomes: a test case for predicting lifestyles and emergence of pathogens.</title>
        <authorList>
            <person name="Haridas S."/>
            <person name="Albert R."/>
            <person name="Binder M."/>
            <person name="Bloem J."/>
            <person name="Labutti K."/>
            <person name="Salamov A."/>
            <person name="Andreopoulos B."/>
            <person name="Baker S."/>
            <person name="Barry K."/>
            <person name="Bills G."/>
            <person name="Bluhm B."/>
            <person name="Cannon C."/>
            <person name="Castanera R."/>
            <person name="Culley D."/>
            <person name="Daum C."/>
            <person name="Ezra D."/>
            <person name="Gonzalez J."/>
            <person name="Henrissat B."/>
            <person name="Kuo A."/>
            <person name="Liang C."/>
            <person name="Lipzen A."/>
            <person name="Lutzoni F."/>
            <person name="Magnuson J."/>
            <person name="Mondo S."/>
            <person name="Nolan M."/>
            <person name="Ohm R."/>
            <person name="Pangilinan J."/>
            <person name="Park H.-J."/>
            <person name="Ramirez L."/>
            <person name="Alfaro M."/>
            <person name="Sun H."/>
            <person name="Tritt A."/>
            <person name="Yoshinaga Y."/>
            <person name="Zwiers L.-H."/>
            <person name="Turgeon B."/>
            <person name="Goodwin S."/>
            <person name="Spatafora J."/>
            <person name="Crous P."/>
            <person name="Grigoriev I."/>
        </authorList>
    </citation>
    <scope>NUCLEOTIDE SEQUENCE</scope>
    <source>
        <strain evidence="14">CBS 122368</strain>
    </source>
</reference>
<dbReference type="Gene3D" id="3.40.50.300">
    <property type="entry name" value="P-loop containing nucleotide triphosphate hydrolases"/>
    <property type="match status" value="1"/>
</dbReference>
<evidence type="ECO:0000256" key="12">
    <source>
        <dbReference type="SAM" id="MobiDB-lite"/>
    </source>
</evidence>
<dbReference type="GO" id="GO:0005524">
    <property type="term" value="F:ATP binding"/>
    <property type="evidence" value="ECO:0007669"/>
    <property type="project" value="UniProtKB-KW"/>
</dbReference>
<dbReference type="Pfam" id="PF07993">
    <property type="entry name" value="NAD_binding_4"/>
    <property type="match status" value="1"/>
</dbReference>
<dbReference type="InterPro" id="IPR006162">
    <property type="entry name" value="Ppantetheine_attach_site"/>
</dbReference>
<dbReference type="PANTHER" id="PTHR43439:SF2">
    <property type="entry name" value="ENZYME, PUTATIVE (JCVI)-RELATED"/>
    <property type="match status" value="1"/>
</dbReference>
<name>A0A6A6ITQ6_9PLEO</name>
<dbReference type="InterPro" id="IPR036291">
    <property type="entry name" value="NAD(P)-bd_dom_sf"/>
</dbReference>
<feature type="region of interest" description="Disordered" evidence="12">
    <location>
        <begin position="1165"/>
        <end position="1188"/>
    </location>
</feature>
<keyword evidence="7" id="KW-0547">Nucleotide-binding</keyword>
<dbReference type="SUPFAM" id="SSF47336">
    <property type="entry name" value="ACP-like"/>
    <property type="match status" value="1"/>
</dbReference>